<dbReference type="InterPro" id="IPR001128">
    <property type="entry name" value="Cyt_P450"/>
</dbReference>
<accession>A0ABP6RGW6</accession>
<gene>
    <name evidence="6" type="ORF">GCM10020366_02060</name>
</gene>
<sequence>MLATARSEVDRVLGDEAPRFEHLSGLGYLDQVLKESLRLWPTAPAFGVSPRADGTVLGGRYEVNRDDELLVVVPGLHRDPAVWGADAETFDPDRFTFERAEALPPNAWKPFGNGQRSCIGRGFALQEATLFLAMLLQRFDITAADPTTSSRSSRR</sequence>
<dbReference type="InterPro" id="IPR036396">
    <property type="entry name" value="Cyt_P450_sf"/>
</dbReference>
<dbReference type="PROSITE" id="PS00086">
    <property type="entry name" value="CYTOCHROME_P450"/>
    <property type="match status" value="1"/>
</dbReference>
<evidence type="ECO:0000256" key="4">
    <source>
        <dbReference type="ARBA" id="ARBA00023004"/>
    </source>
</evidence>
<name>A0ABP6RGW6_9PSEU</name>
<keyword evidence="4 5" id="KW-0408">Iron</keyword>
<evidence type="ECO:0000256" key="1">
    <source>
        <dbReference type="ARBA" id="ARBA00001971"/>
    </source>
</evidence>
<keyword evidence="5" id="KW-0503">Monooxygenase</keyword>
<dbReference type="PANTHER" id="PTHR24305">
    <property type="entry name" value="CYTOCHROME P450"/>
    <property type="match status" value="1"/>
</dbReference>
<comment type="caution">
    <text evidence="6">The sequence shown here is derived from an EMBL/GenBank/DDBJ whole genome shotgun (WGS) entry which is preliminary data.</text>
</comment>
<keyword evidence="5" id="KW-0560">Oxidoreductase</keyword>
<dbReference type="EMBL" id="BAAAYK010000004">
    <property type="protein sequence ID" value="GAA3352434.1"/>
    <property type="molecule type" value="Genomic_DNA"/>
</dbReference>
<dbReference type="PANTHER" id="PTHR24305:SF166">
    <property type="entry name" value="CYTOCHROME P450 12A4, MITOCHONDRIAL-RELATED"/>
    <property type="match status" value="1"/>
</dbReference>
<organism evidence="6 7">
    <name type="scientific">Saccharopolyspora gregorii</name>
    <dbReference type="NCBI Taxonomy" id="33914"/>
    <lineage>
        <taxon>Bacteria</taxon>
        <taxon>Bacillati</taxon>
        <taxon>Actinomycetota</taxon>
        <taxon>Actinomycetes</taxon>
        <taxon>Pseudonocardiales</taxon>
        <taxon>Pseudonocardiaceae</taxon>
        <taxon>Saccharopolyspora</taxon>
    </lineage>
</organism>
<evidence type="ECO:0000313" key="6">
    <source>
        <dbReference type="EMBL" id="GAA3352434.1"/>
    </source>
</evidence>
<comment type="cofactor">
    <cofactor evidence="1">
        <name>heme</name>
        <dbReference type="ChEBI" id="CHEBI:30413"/>
    </cofactor>
</comment>
<dbReference type="InterPro" id="IPR017972">
    <property type="entry name" value="Cyt_P450_CS"/>
</dbReference>
<dbReference type="Pfam" id="PF00067">
    <property type="entry name" value="p450"/>
    <property type="match status" value="1"/>
</dbReference>
<dbReference type="Proteomes" id="UP001500483">
    <property type="component" value="Unassembled WGS sequence"/>
</dbReference>
<proteinExistence type="inferred from homology"/>
<dbReference type="Gene3D" id="1.10.630.10">
    <property type="entry name" value="Cytochrome P450"/>
    <property type="match status" value="1"/>
</dbReference>
<dbReference type="PRINTS" id="PR00385">
    <property type="entry name" value="P450"/>
</dbReference>
<protein>
    <recommendedName>
        <fullName evidence="8">Cytochrome P450</fullName>
    </recommendedName>
</protein>
<evidence type="ECO:0000256" key="3">
    <source>
        <dbReference type="ARBA" id="ARBA00022723"/>
    </source>
</evidence>
<comment type="similarity">
    <text evidence="2 5">Belongs to the cytochrome P450 family.</text>
</comment>
<dbReference type="PRINTS" id="PR00465">
    <property type="entry name" value="EP450IV"/>
</dbReference>
<evidence type="ECO:0000256" key="5">
    <source>
        <dbReference type="RuleBase" id="RU000461"/>
    </source>
</evidence>
<evidence type="ECO:0008006" key="8">
    <source>
        <dbReference type="Google" id="ProtNLM"/>
    </source>
</evidence>
<keyword evidence="7" id="KW-1185">Reference proteome</keyword>
<keyword evidence="3 5" id="KW-0479">Metal-binding</keyword>
<dbReference type="SUPFAM" id="SSF48264">
    <property type="entry name" value="Cytochrome P450"/>
    <property type="match status" value="1"/>
</dbReference>
<reference evidence="7" key="1">
    <citation type="journal article" date="2019" name="Int. J. Syst. Evol. Microbiol.">
        <title>The Global Catalogue of Microorganisms (GCM) 10K type strain sequencing project: providing services to taxonomists for standard genome sequencing and annotation.</title>
        <authorList>
            <consortium name="The Broad Institute Genomics Platform"/>
            <consortium name="The Broad Institute Genome Sequencing Center for Infectious Disease"/>
            <person name="Wu L."/>
            <person name="Ma J."/>
        </authorList>
    </citation>
    <scope>NUCLEOTIDE SEQUENCE [LARGE SCALE GENOMIC DNA]</scope>
    <source>
        <strain evidence="7">JCM 9687</strain>
    </source>
</reference>
<evidence type="ECO:0000313" key="7">
    <source>
        <dbReference type="Proteomes" id="UP001500483"/>
    </source>
</evidence>
<dbReference type="InterPro" id="IPR002403">
    <property type="entry name" value="Cyt_P450_E_grp-IV"/>
</dbReference>
<keyword evidence="5" id="KW-0349">Heme</keyword>
<dbReference type="InterPro" id="IPR050121">
    <property type="entry name" value="Cytochrome_P450_monoxygenase"/>
</dbReference>
<evidence type="ECO:0000256" key="2">
    <source>
        <dbReference type="ARBA" id="ARBA00010617"/>
    </source>
</evidence>